<evidence type="ECO:0000259" key="8">
    <source>
        <dbReference type="Pfam" id="PF13515"/>
    </source>
</evidence>
<feature type="transmembrane region" description="Helical" evidence="7">
    <location>
        <begin position="30"/>
        <end position="47"/>
    </location>
</feature>
<gene>
    <name evidence="9" type="ORF">CP978_33560</name>
</gene>
<dbReference type="GO" id="GO:0005886">
    <property type="term" value="C:plasma membrane"/>
    <property type="evidence" value="ECO:0007669"/>
    <property type="project" value="UniProtKB-SubCell"/>
</dbReference>
<name>A0A5P2WBP4_9ACTN</name>
<feature type="transmembrane region" description="Helical" evidence="7">
    <location>
        <begin position="336"/>
        <end position="354"/>
    </location>
</feature>
<dbReference type="Pfam" id="PF13515">
    <property type="entry name" value="FUSC_2"/>
    <property type="match status" value="1"/>
</dbReference>
<evidence type="ECO:0000256" key="4">
    <source>
        <dbReference type="ARBA" id="ARBA00022989"/>
    </source>
</evidence>
<dbReference type="KEGG" id="snq:CP978_33560"/>
<organism evidence="9 10">
    <name type="scientific">Streptomyces nodosus</name>
    <dbReference type="NCBI Taxonomy" id="40318"/>
    <lineage>
        <taxon>Bacteria</taxon>
        <taxon>Bacillati</taxon>
        <taxon>Actinomycetota</taxon>
        <taxon>Actinomycetes</taxon>
        <taxon>Kitasatosporales</taxon>
        <taxon>Streptomycetaceae</taxon>
        <taxon>Streptomyces</taxon>
    </lineage>
</organism>
<feature type="transmembrane region" description="Helical" evidence="7">
    <location>
        <begin position="306"/>
        <end position="324"/>
    </location>
</feature>
<feature type="domain" description="Integral membrane bound transporter" evidence="8">
    <location>
        <begin position="223"/>
        <end position="349"/>
    </location>
</feature>
<evidence type="ECO:0000256" key="6">
    <source>
        <dbReference type="ARBA" id="ARBA00043993"/>
    </source>
</evidence>
<evidence type="ECO:0000256" key="7">
    <source>
        <dbReference type="SAM" id="Phobius"/>
    </source>
</evidence>
<keyword evidence="2" id="KW-1003">Cell membrane</keyword>
<comment type="subcellular location">
    <subcellularLocation>
        <location evidence="1">Cell membrane</location>
        <topology evidence="1">Multi-pass membrane protein</topology>
    </subcellularLocation>
</comment>
<proteinExistence type="inferred from homology"/>
<sequence>MTYYIGDIESHAVAHPHPTGRKMLRKTYELLLLMFSILLSSTSAAALARLADVPPAALVVPGVIFAFTLLRRPGGEPVREQIGSAVLFSVTAGTSVWLGSQMSPHPVIGAVVFVALMTASVWTRRFGPMATRLGAMVPLALLASLFTTGGVEQVPWWPRSGWAALVGLLAFCWVHVLRRAGQRLLRLPRPEPRAAASHRQRARRGPSVSTRMAAQTGLSLAVAFTAGHLLFGEHWQWAVLSALVVNLGTIGRGDLALKGVERGAGAVLGTLFATGLTVLLHPHGSASVVLICVVPAAATLVRQHSYAGYAACMTTTMSLLYRYYGESAEQLLLIRLQALMVGAVLAVAVGWLLLPVRAGDVVRGRIAAALAGLAAVLEAHRKGSDTVAPLRRFEATVREVHSSARSLWLHRRMLHLMGRRRTTPHRTAPVEALVNCLEPLRALTAAPGNLPGAAATAANVAVIRRSLAAPEVPSPGLRPPSPEPPLAALDTALERLAEGLPALR</sequence>
<dbReference type="PANTHER" id="PTHR30509:SF9">
    <property type="entry name" value="MULTIDRUG RESISTANCE PROTEIN MDTO"/>
    <property type="match status" value="1"/>
</dbReference>
<feature type="transmembrane region" description="Helical" evidence="7">
    <location>
        <begin position="267"/>
        <end position="300"/>
    </location>
</feature>
<feature type="transmembrane region" description="Helical" evidence="7">
    <location>
        <begin position="53"/>
        <end position="70"/>
    </location>
</feature>
<keyword evidence="4 7" id="KW-1133">Transmembrane helix</keyword>
<evidence type="ECO:0000313" key="10">
    <source>
        <dbReference type="Proteomes" id="UP000325763"/>
    </source>
</evidence>
<reference evidence="9 10" key="1">
    <citation type="submission" date="2017-09" db="EMBL/GenBank/DDBJ databases">
        <title>Streptomyces genome completion.</title>
        <authorList>
            <person name="Lee N."/>
            <person name="Cho B.-K."/>
        </authorList>
    </citation>
    <scope>NUCLEOTIDE SEQUENCE [LARGE SCALE GENOMIC DNA]</scope>
    <source>
        <strain evidence="9 10">ATCC 14899</strain>
    </source>
</reference>
<protein>
    <submittedName>
        <fullName evidence="9">FUSC family protein</fullName>
    </submittedName>
</protein>
<feature type="transmembrane region" description="Helical" evidence="7">
    <location>
        <begin position="106"/>
        <end position="123"/>
    </location>
</feature>
<keyword evidence="5 7" id="KW-0472">Membrane</keyword>
<dbReference type="AlphaFoldDB" id="A0A5P2WBP4"/>
<evidence type="ECO:0000313" key="9">
    <source>
        <dbReference type="EMBL" id="QEV42815.1"/>
    </source>
</evidence>
<accession>A0A5P2WBP4</accession>
<evidence type="ECO:0000256" key="3">
    <source>
        <dbReference type="ARBA" id="ARBA00022692"/>
    </source>
</evidence>
<evidence type="ECO:0000256" key="1">
    <source>
        <dbReference type="ARBA" id="ARBA00004651"/>
    </source>
</evidence>
<comment type="similarity">
    <text evidence="6">Belongs to the YccS/YhfK family.</text>
</comment>
<evidence type="ECO:0000256" key="5">
    <source>
        <dbReference type="ARBA" id="ARBA00023136"/>
    </source>
</evidence>
<evidence type="ECO:0000256" key="2">
    <source>
        <dbReference type="ARBA" id="ARBA00022475"/>
    </source>
</evidence>
<dbReference type="EMBL" id="CP023747">
    <property type="protein sequence ID" value="QEV42815.1"/>
    <property type="molecule type" value="Genomic_DNA"/>
</dbReference>
<dbReference type="InterPro" id="IPR049453">
    <property type="entry name" value="Memb_transporter_dom"/>
</dbReference>
<keyword evidence="3 7" id="KW-0812">Transmembrane</keyword>
<feature type="transmembrane region" description="Helical" evidence="7">
    <location>
        <begin position="160"/>
        <end position="177"/>
    </location>
</feature>
<feature type="transmembrane region" description="Helical" evidence="7">
    <location>
        <begin position="82"/>
        <end position="100"/>
    </location>
</feature>
<dbReference type="Proteomes" id="UP000325763">
    <property type="component" value="Chromosome"/>
</dbReference>
<feature type="transmembrane region" description="Helical" evidence="7">
    <location>
        <begin position="130"/>
        <end position="148"/>
    </location>
</feature>
<dbReference type="PANTHER" id="PTHR30509">
    <property type="entry name" value="P-HYDROXYBENZOIC ACID EFFLUX PUMP SUBUNIT-RELATED"/>
    <property type="match status" value="1"/>
</dbReference>